<name>A0A834IKY2_RHYFE</name>
<reference evidence="1" key="1">
    <citation type="submission" date="2020-08" db="EMBL/GenBank/DDBJ databases">
        <title>Genome sequencing and assembly of the red palm weevil Rhynchophorus ferrugineus.</title>
        <authorList>
            <person name="Dias G.B."/>
            <person name="Bergman C.M."/>
            <person name="Manee M."/>
        </authorList>
    </citation>
    <scope>NUCLEOTIDE SEQUENCE</scope>
    <source>
        <strain evidence="1">AA-2017</strain>
        <tissue evidence="1">Whole larva</tissue>
    </source>
</reference>
<evidence type="ECO:0000313" key="2">
    <source>
        <dbReference type="Proteomes" id="UP000625711"/>
    </source>
</evidence>
<dbReference type="EMBL" id="JAACXV010000354">
    <property type="protein sequence ID" value="KAF7279610.1"/>
    <property type="molecule type" value="Genomic_DNA"/>
</dbReference>
<evidence type="ECO:0000313" key="1">
    <source>
        <dbReference type="EMBL" id="KAF7279610.1"/>
    </source>
</evidence>
<gene>
    <name evidence="1" type="ORF">GWI33_007004</name>
</gene>
<dbReference type="AlphaFoldDB" id="A0A834IKY2"/>
<proteinExistence type="predicted"/>
<accession>A0A834IKY2</accession>
<organism evidence="1 2">
    <name type="scientific">Rhynchophorus ferrugineus</name>
    <name type="common">Red palm weevil</name>
    <name type="synonym">Curculio ferrugineus</name>
    <dbReference type="NCBI Taxonomy" id="354439"/>
    <lineage>
        <taxon>Eukaryota</taxon>
        <taxon>Metazoa</taxon>
        <taxon>Ecdysozoa</taxon>
        <taxon>Arthropoda</taxon>
        <taxon>Hexapoda</taxon>
        <taxon>Insecta</taxon>
        <taxon>Pterygota</taxon>
        <taxon>Neoptera</taxon>
        <taxon>Endopterygota</taxon>
        <taxon>Coleoptera</taxon>
        <taxon>Polyphaga</taxon>
        <taxon>Cucujiformia</taxon>
        <taxon>Curculionidae</taxon>
        <taxon>Dryophthorinae</taxon>
        <taxon>Rhynchophorus</taxon>
    </lineage>
</organism>
<sequence length="154" mass="18009">MWLERNRCLESSKRRHRQLFIKESRFYDASIVNDRDFGRVFGAHAPGGPLSDGMGGRLGITRPTALRFRRSFVTFTERGLRGCYVCLIGFFRMIDHTIAIQNIIAEGERTMGRDKNIRENADETLYPQNFHIKEKNCRRINENPPRRNTCRTTN</sequence>
<dbReference type="Proteomes" id="UP000625711">
    <property type="component" value="Unassembled WGS sequence"/>
</dbReference>
<protein>
    <submittedName>
        <fullName evidence="1">Uncharacterized protein</fullName>
    </submittedName>
</protein>
<keyword evidence="2" id="KW-1185">Reference proteome</keyword>
<comment type="caution">
    <text evidence="1">The sequence shown here is derived from an EMBL/GenBank/DDBJ whole genome shotgun (WGS) entry which is preliminary data.</text>
</comment>